<organism evidence="1 2">
    <name type="scientific">Pleurotus cornucopiae</name>
    <name type="common">Cornucopia mushroom</name>
    <dbReference type="NCBI Taxonomy" id="5321"/>
    <lineage>
        <taxon>Eukaryota</taxon>
        <taxon>Fungi</taxon>
        <taxon>Dikarya</taxon>
        <taxon>Basidiomycota</taxon>
        <taxon>Agaricomycotina</taxon>
        <taxon>Agaricomycetes</taxon>
        <taxon>Agaricomycetidae</taxon>
        <taxon>Agaricales</taxon>
        <taxon>Pleurotineae</taxon>
        <taxon>Pleurotaceae</taxon>
        <taxon>Pleurotus</taxon>
    </lineage>
</organism>
<keyword evidence="2" id="KW-1185">Reference proteome</keyword>
<gene>
    <name evidence="1" type="ORF">CCMSSC00406_0004242</name>
</gene>
<proteinExistence type="predicted"/>
<name>A0ACB7J9F9_PLECO</name>
<accession>A0ACB7J9F9</accession>
<comment type="caution">
    <text evidence="1">The sequence shown here is derived from an EMBL/GenBank/DDBJ whole genome shotgun (WGS) entry which is preliminary data.</text>
</comment>
<reference evidence="1 2" key="1">
    <citation type="journal article" date="2021" name="Appl. Environ. Microbiol.">
        <title>Genetic linkage and physical mapping for an oyster mushroom Pleurotus cornucopiae and QTL analysis for the trait cap color.</title>
        <authorList>
            <person name="Zhang Y."/>
            <person name="Gao W."/>
            <person name="Sonnenberg A."/>
            <person name="Chen Q."/>
            <person name="Zhang J."/>
            <person name="Huang C."/>
        </authorList>
    </citation>
    <scope>NUCLEOTIDE SEQUENCE [LARGE SCALE GENOMIC DNA]</scope>
    <source>
        <strain evidence="1">CCMSSC00406</strain>
    </source>
</reference>
<evidence type="ECO:0000313" key="1">
    <source>
        <dbReference type="EMBL" id="KAG9227219.1"/>
    </source>
</evidence>
<sequence length="591" mass="64054">MSSSSEPSLTQLAAFLHSPFAKSLLESHPNNLREPHSIWARWWEWSKSHSRWMSIAKYYAAPYWTDSIPQEITDLIDVLKSMEMPRSPISIPGLNDTVRPGRTRLGSGMSPKKTHEVDRMTAYVQSLVDSLHLPGDAKPYFVDGYLTRNLCIHFNSHVLALDADRSQTKGAEIREQKIMGKKFRRHPSDDDSNAIEAGTITHQTVHVDAHSLAEVIDSWVSGLPEPKSLSPIPVLLVALHACGSLTPDTLRAFIGAKDGDGTARINGVSTGKTWYFAAAVVVGCCYNLLRAEVTSTAAPERDTRLILLFLIEFGTCKEAVLRNKSNLGESLDFPLSQTLSNSTFTDLPPSAYHLATQIPSHWFDNDRSSTSTALSVRKVVWRALLGHAIADPGLALPAPEVSGQAQSGLGSNGKDTGSTDRLVNGGDNAACVTFNRTGAGTITQRKPAEDGEDESTGSNPVMRRLGRLADSAYRDWDTFLLKVGEKLGISVQSSLAATQNDGGCKSQSLPTATQLETLHVLRCLLGPAVETLIARDRIQWVVDELAKVARDGNGFDDNLTVQCINLFDQGSGSGRNTAIVIAPSSALPSCS</sequence>
<dbReference type="EMBL" id="WQMT02000001">
    <property type="protein sequence ID" value="KAG9227219.1"/>
    <property type="molecule type" value="Genomic_DNA"/>
</dbReference>
<evidence type="ECO:0000313" key="2">
    <source>
        <dbReference type="Proteomes" id="UP000824881"/>
    </source>
</evidence>
<protein>
    <submittedName>
        <fullName evidence="1">Uncharacterized protein</fullName>
    </submittedName>
</protein>
<dbReference type="Proteomes" id="UP000824881">
    <property type="component" value="Unassembled WGS sequence"/>
</dbReference>